<evidence type="ECO:0000313" key="2">
    <source>
        <dbReference type="EMBL" id="AVH56786.1"/>
    </source>
</evidence>
<dbReference type="InterPro" id="IPR050744">
    <property type="entry name" value="AI-2_Isomerase_LsrG"/>
</dbReference>
<protein>
    <submittedName>
        <fullName evidence="2">Antibiotic biosynthesis monooxygenase</fullName>
    </submittedName>
</protein>
<dbReference type="Pfam" id="PF03992">
    <property type="entry name" value="ABM"/>
    <property type="match status" value="1"/>
</dbReference>
<dbReference type="EMBL" id="CP026652">
    <property type="protein sequence ID" value="AVH56786.1"/>
    <property type="molecule type" value="Genomic_DNA"/>
</dbReference>
<reference evidence="2 3" key="1">
    <citation type="submission" date="2018-02" db="EMBL/GenBank/DDBJ databases">
        <title>Complete genome sequence of Streptomyces dengpaensis, the producer of angucyclines.</title>
        <authorList>
            <person name="Yumei L."/>
        </authorList>
    </citation>
    <scope>NUCLEOTIDE SEQUENCE [LARGE SCALE GENOMIC DNA]</scope>
    <source>
        <strain evidence="2 3">XZHG99</strain>
    </source>
</reference>
<dbReference type="InterPro" id="IPR007138">
    <property type="entry name" value="ABM_dom"/>
</dbReference>
<dbReference type="PROSITE" id="PS51725">
    <property type="entry name" value="ABM"/>
    <property type="match status" value="1"/>
</dbReference>
<dbReference type="PANTHER" id="PTHR33336:SF15">
    <property type="entry name" value="ABM DOMAIN-CONTAINING PROTEIN"/>
    <property type="match status" value="1"/>
</dbReference>
<dbReference type="GO" id="GO:0004497">
    <property type="term" value="F:monooxygenase activity"/>
    <property type="evidence" value="ECO:0007669"/>
    <property type="project" value="UniProtKB-KW"/>
</dbReference>
<dbReference type="RefSeq" id="WP_099499610.1">
    <property type="nucleotide sequence ID" value="NZ_CP026652.1"/>
</dbReference>
<sequence length="107" mass="11762">MESVVVISTLRLREDRADEARKVIESLVARTHEDAGCLTFAAHEDAADPLTMVLVERWASQQAVDEHSQAPYLAEAMGRVGELLAAEPEIRFLNPLGYGTADKATLR</sequence>
<evidence type="ECO:0000313" key="3">
    <source>
        <dbReference type="Proteomes" id="UP000238413"/>
    </source>
</evidence>
<accession>A0ABN5I059</accession>
<evidence type="ECO:0000259" key="1">
    <source>
        <dbReference type="PROSITE" id="PS51725"/>
    </source>
</evidence>
<keyword evidence="2" id="KW-0503">Monooxygenase</keyword>
<gene>
    <name evidence="2" type="ORF">C4B68_14480</name>
</gene>
<keyword evidence="2" id="KW-0560">Oxidoreductase</keyword>
<dbReference type="SUPFAM" id="SSF54909">
    <property type="entry name" value="Dimeric alpha+beta barrel"/>
    <property type="match status" value="1"/>
</dbReference>
<dbReference type="Gene3D" id="3.30.70.100">
    <property type="match status" value="1"/>
</dbReference>
<dbReference type="InterPro" id="IPR011008">
    <property type="entry name" value="Dimeric_a/b-barrel"/>
</dbReference>
<organism evidence="2 3">
    <name type="scientific">Streptomyces dengpaensis</name>
    <dbReference type="NCBI Taxonomy" id="2049881"/>
    <lineage>
        <taxon>Bacteria</taxon>
        <taxon>Bacillati</taxon>
        <taxon>Actinomycetota</taxon>
        <taxon>Actinomycetes</taxon>
        <taxon>Kitasatosporales</taxon>
        <taxon>Streptomycetaceae</taxon>
        <taxon>Streptomyces</taxon>
    </lineage>
</organism>
<dbReference type="Proteomes" id="UP000238413">
    <property type="component" value="Chromosome"/>
</dbReference>
<dbReference type="PANTHER" id="PTHR33336">
    <property type="entry name" value="QUINOL MONOOXYGENASE YGIN-RELATED"/>
    <property type="match status" value="1"/>
</dbReference>
<feature type="domain" description="ABM" evidence="1">
    <location>
        <begin position="4"/>
        <end position="92"/>
    </location>
</feature>
<proteinExistence type="predicted"/>
<keyword evidence="3" id="KW-1185">Reference proteome</keyword>
<name>A0ABN5I059_9ACTN</name>